<feature type="domain" description="Pel9A-like right handed beta-helix region" evidence="10">
    <location>
        <begin position="148"/>
        <end position="308"/>
    </location>
</feature>
<keyword evidence="7" id="KW-0456">Lyase</keyword>
<evidence type="ECO:0000313" key="12">
    <source>
        <dbReference type="Proteomes" id="UP000679690"/>
    </source>
</evidence>
<dbReference type="PANTHER" id="PTHR40088">
    <property type="entry name" value="PECTATE LYASE (EUROFUNG)"/>
    <property type="match status" value="1"/>
</dbReference>
<dbReference type="PANTHER" id="PTHR40088:SF1">
    <property type="entry name" value="PECTATE LYASE PEL9"/>
    <property type="match status" value="1"/>
</dbReference>
<dbReference type="SUPFAM" id="SSF51126">
    <property type="entry name" value="Pectin lyase-like"/>
    <property type="match status" value="1"/>
</dbReference>
<comment type="cofactor">
    <cofactor evidence="1">
        <name>Ca(2+)</name>
        <dbReference type="ChEBI" id="CHEBI:29108"/>
    </cofactor>
</comment>
<dbReference type="InterPro" id="IPR052052">
    <property type="entry name" value="Polysaccharide_Lyase_9"/>
</dbReference>
<keyword evidence="6" id="KW-0106">Calcium</keyword>
<dbReference type="Proteomes" id="UP000679690">
    <property type="component" value="Unassembled WGS sequence"/>
</dbReference>
<keyword evidence="12" id="KW-1185">Reference proteome</keyword>
<evidence type="ECO:0000256" key="3">
    <source>
        <dbReference type="ARBA" id="ARBA00022525"/>
    </source>
</evidence>
<accession>A0ABS3UFC7</accession>
<comment type="similarity">
    <text evidence="8">Belongs to the polysaccharide lyase 9 family.</text>
</comment>
<keyword evidence="5 9" id="KW-0732">Signal</keyword>
<evidence type="ECO:0000256" key="2">
    <source>
        <dbReference type="ARBA" id="ARBA00004613"/>
    </source>
</evidence>
<dbReference type="InterPro" id="IPR011050">
    <property type="entry name" value="Pectin_lyase_fold/virulence"/>
</dbReference>
<evidence type="ECO:0000256" key="5">
    <source>
        <dbReference type="ARBA" id="ARBA00022729"/>
    </source>
</evidence>
<dbReference type="InterPro" id="IPR012334">
    <property type="entry name" value="Pectin_lyas_fold"/>
</dbReference>
<feature type="signal peptide" evidence="9">
    <location>
        <begin position="1"/>
        <end position="24"/>
    </location>
</feature>
<evidence type="ECO:0000256" key="7">
    <source>
        <dbReference type="ARBA" id="ARBA00023239"/>
    </source>
</evidence>
<comment type="subcellular location">
    <subcellularLocation>
        <location evidence="2">Secreted</location>
    </subcellularLocation>
</comment>
<feature type="chain" id="PRO_5047487093" evidence="9">
    <location>
        <begin position="25"/>
        <end position="392"/>
    </location>
</feature>
<evidence type="ECO:0000259" key="10">
    <source>
        <dbReference type="Pfam" id="PF22842"/>
    </source>
</evidence>
<evidence type="ECO:0000256" key="4">
    <source>
        <dbReference type="ARBA" id="ARBA00022723"/>
    </source>
</evidence>
<dbReference type="Pfam" id="PF22842">
    <property type="entry name" value="Pel9A-like_beta_helix"/>
    <property type="match status" value="2"/>
</dbReference>
<dbReference type="Gene3D" id="2.160.20.10">
    <property type="entry name" value="Single-stranded right-handed beta-helix, Pectin lyase-like"/>
    <property type="match status" value="1"/>
</dbReference>
<comment type="caution">
    <text evidence="11">The sequence shown here is derived from an EMBL/GenBank/DDBJ whole genome shotgun (WGS) entry which is preliminary data.</text>
</comment>
<gene>
    <name evidence="11" type="ORF">J5X75_08065</name>
</gene>
<keyword evidence="3" id="KW-0964">Secreted</keyword>
<protein>
    <submittedName>
        <fullName evidence="11">Right-handed parallel beta-helix repeat-containing protein</fullName>
    </submittedName>
</protein>
<evidence type="ECO:0000256" key="9">
    <source>
        <dbReference type="SAM" id="SignalP"/>
    </source>
</evidence>
<keyword evidence="4" id="KW-0479">Metal-binding</keyword>
<organism evidence="11 12">
    <name type="scientific">Actinoplanes flavus</name>
    <dbReference type="NCBI Taxonomy" id="2820290"/>
    <lineage>
        <taxon>Bacteria</taxon>
        <taxon>Bacillati</taxon>
        <taxon>Actinomycetota</taxon>
        <taxon>Actinomycetes</taxon>
        <taxon>Micromonosporales</taxon>
        <taxon>Micromonosporaceae</taxon>
        <taxon>Actinoplanes</taxon>
    </lineage>
</organism>
<reference evidence="11 12" key="1">
    <citation type="submission" date="2021-03" db="EMBL/GenBank/DDBJ databases">
        <title>Actinoplanes flavus sp. nov., a novel actinomycete isolated from Coconut Palm rhizosphere soil.</title>
        <authorList>
            <person name="Luo X."/>
        </authorList>
    </citation>
    <scope>NUCLEOTIDE SEQUENCE [LARGE SCALE GENOMIC DNA]</scope>
    <source>
        <strain evidence="11 12">NEAU-H7</strain>
    </source>
</reference>
<proteinExistence type="inferred from homology"/>
<dbReference type="InterPro" id="IPR053868">
    <property type="entry name" value="Pel9A-like_beta_helix"/>
</dbReference>
<evidence type="ECO:0000256" key="1">
    <source>
        <dbReference type="ARBA" id="ARBA00001913"/>
    </source>
</evidence>
<name>A0ABS3UFC7_9ACTN</name>
<sequence length="392" mass="39695">MLATAVAGIALTAGIITGIPSASAATTTLYVAVNGSDSNAGTLSAPLATIQKAISLVPAGGTVAVRGGTYALTTNIQITKSGTASAPYTLTAYGSERVIIDGEALGYTPGAVGSTIPAAQRGTIHMEASYWKLVRLEIANGPYGIYCAGCNNNTFDRLVTRSNYETGFQLQGSSANNLILNLDSYGNRDPRKNGESADGLGIKEGTGTGNVVRGARLWNNVDDGFDAWAFTSPVTIQNSLAYGNGYNRWSIPNFSGDGNGFKLGGSGGTGPAAAHTVGNTFAFSNAAHGFTDNGNTGAIVINRSTAWKNVKTGFDVDGGSTSRLTANLAVGNATAVALGSSTASGNSWNIGGTWTLLSIDQSVITGARAADGSIPSSTFLVPANGSAVGAKI</sequence>
<dbReference type="SMART" id="SM00710">
    <property type="entry name" value="PbH1"/>
    <property type="match status" value="6"/>
</dbReference>
<feature type="domain" description="Pel9A-like right handed beta-helix region" evidence="10">
    <location>
        <begin position="24"/>
        <end position="88"/>
    </location>
</feature>
<evidence type="ECO:0000256" key="6">
    <source>
        <dbReference type="ARBA" id="ARBA00022837"/>
    </source>
</evidence>
<evidence type="ECO:0000313" key="11">
    <source>
        <dbReference type="EMBL" id="MBO3737475.1"/>
    </source>
</evidence>
<dbReference type="EMBL" id="JAGFNS010000004">
    <property type="protein sequence ID" value="MBO3737475.1"/>
    <property type="molecule type" value="Genomic_DNA"/>
</dbReference>
<dbReference type="InterPro" id="IPR006626">
    <property type="entry name" value="PbH1"/>
</dbReference>
<evidence type="ECO:0000256" key="8">
    <source>
        <dbReference type="ARBA" id="ARBA00038263"/>
    </source>
</evidence>